<dbReference type="PROSITE" id="PS00211">
    <property type="entry name" value="ABC_TRANSPORTER_1"/>
    <property type="match status" value="1"/>
</dbReference>
<keyword evidence="2" id="KW-0813">Transport</keyword>
<dbReference type="SUPFAM" id="SSF52540">
    <property type="entry name" value="P-loop containing nucleoside triphosphate hydrolases"/>
    <property type="match status" value="1"/>
</dbReference>
<keyword evidence="6 13" id="KW-0067">ATP-binding</keyword>
<keyword evidence="7 10" id="KW-1133">Transmembrane helix</keyword>
<keyword evidence="5" id="KW-0547">Nucleotide-binding</keyword>
<dbReference type="InterPro" id="IPR011527">
    <property type="entry name" value="ABC1_TM_dom"/>
</dbReference>
<gene>
    <name evidence="13" type="ORF">SAMN04488500_11588</name>
</gene>
<evidence type="ECO:0000313" key="14">
    <source>
        <dbReference type="Proteomes" id="UP000192738"/>
    </source>
</evidence>
<evidence type="ECO:0000256" key="8">
    <source>
        <dbReference type="ARBA" id="ARBA00023136"/>
    </source>
</evidence>
<dbReference type="CDD" id="cd03254">
    <property type="entry name" value="ABCC_Glucan_exporter_like"/>
    <property type="match status" value="1"/>
</dbReference>
<feature type="region of interest" description="Disordered" evidence="9">
    <location>
        <begin position="1"/>
        <end position="22"/>
    </location>
</feature>
<dbReference type="OrthoDB" id="9762778at2"/>
<proteinExistence type="predicted"/>
<dbReference type="GO" id="GO:0015421">
    <property type="term" value="F:ABC-type oligopeptide transporter activity"/>
    <property type="evidence" value="ECO:0007669"/>
    <property type="project" value="TreeGrafter"/>
</dbReference>
<reference evidence="13 14" key="1">
    <citation type="submission" date="2017-04" db="EMBL/GenBank/DDBJ databases">
        <authorList>
            <person name="Afonso C.L."/>
            <person name="Miller P.J."/>
            <person name="Scott M.A."/>
            <person name="Spackman E."/>
            <person name="Goraichik I."/>
            <person name="Dimitrov K.M."/>
            <person name="Suarez D.L."/>
            <person name="Swayne D.E."/>
        </authorList>
    </citation>
    <scope>NUCLEOTIDE SEQUENCE [LARGE SCALE GENOMIC DNA]</scope>
    <source>
        <strain evidence="13 14">DSM 5090</strain>
    </source>
</reference>
<evidence type="ECO:0000256" key="9">
    <source>
        <dbReference type="SAM" id="MobiDB-lite"/>
    </source>
</evidence>
<evidence type="ECO:0000256" key="2">
    <source>
        <dbReference type="ARBA" id="ARBA00022448"/>
    </source>
</evidence>
<dbReference type="FunFam" id="3.40.50.300:FF:000287">
    <property type="entry name" value="Multidrug ABC transporter ATP-binding protein"/>
    <property type="match status" value="1"/>
</dbReference>
<keyword evidence="8 10" id="KW-0472">Membrane</keyword>
<evidence type="ECO:0000256" key="7">
    <source>
        <dbReference type="ARBA" id="ARBA00022989"/>
    </source>
</evidence>
<evidence type="ECO:0000256" key="3">
    <source>
        <dbReference type="ARBA" id="ARBA00022475"/>
    </source>
</evidence>
<sequence length="593" mass="64360">MADQNRQENPKQSAYSGSFRGGKRLGWGKRGTVVKPQNFWKTMGRLWGYLSQEKGQLALIFCLVLLEAALALLGPYLIGVAVDAVAAYGRGEFPGRLEQVLYLLLAVYTGTAVLAAGQGWLIVGVSQRLVTGLRQELFAKLQKVPLVYLDTQGHGEVMSRFTNDIDQVSMTVSHSSSQLMGGSIAIIGSLVMMLSLSPLLTLAAMVTVPLVILLTRVISQQTGQLFKEQLAELGRLNAHAEETISGIEVIKAYNHEPKAIAEFNQVNDRLCQVGLKAQIWSGFLMPIMNVINNVGFAAIAIGGGILAVYQGITVGIIASFLGYSRQFVRPLNDLGNTFNMLQSGVAGAERVLELLDIGEEPPDPPQAVVLNKPRGQVRFEKVTFGYRPDQPILHEISFVAEAGSSVALIGPTGAGKTTIVNLLTRFYDVTGGAITIDGRDIREYTRDSVRNCFGIVLQDTYLFSGTIRDNIRYGRPEASDQEVVAAAAKANAAGFIERFPQGYDTVLMENGSNLSQGQKQLLAIARVILADPSILVLDEATSSIDTRTEGHIQAALQTIMQGRTTFIIAHRLNTIRDVDMVLEIQNGRIVRGA</sequence>
<dbReference type="Gene3D" id="1.20.1560.10">
    <property type="entry name" value="ABC transporter type 1, transmembrane domain"/>
    <property type="match status" value="1"/>
</dbReference>
<dbReference type="AlphaFoldDB" id="A0A1W2DF22"/>
<dbReference type="Pfam" id="PF00005">
    <property type="entry name" value="ABC_tran"/>
    <property type="match status" value="1"/>
</dbReference>
<dbReference type="SUPFAM" id="SSF90123">
    <property type="entry name" value="ABC transporter transmembrane region"/>
    <property type="match status" value="1"/>
</dbReference>
<dbReference type="PROSITE" id="PS50929">
    <property type="entry name" value="ABC_TM1F"/>
    <property type="match status" value="1"/>
</dbReference>
<keyword evidence="14" id="KW-1185">Reference proteome</keyword>
<feature type="domain" description="ABC transporter" evidence="11">
    <location>
        <begin position="377"/>
        <end position="593"/>
    </location>
</feature>
<dbReference type="PROSITE" id="PS50893">
    <property type="entry name" value="ABC_TRANSPORTER_2"/>
    <property type="match status" value="1"/>
</dbReference>
<evidence type="ECO:0000259" key="12">
    <source>
        <dbReference type="PROSITE" id="PS50929"/>
    </source>
</evidence>
<evidence type="ECO:0000259" key="11">
    <source>
        <dbReference type="PROSITE" id="PS50893"/>
    </source>
</evidence>
<dbReference type="CDD" id="cd18547">
    <property type="entry name" value="ABC_6TM_Tm288_like"/>
    <property type="match status" value="1"/>
</dbReference>
<dbReference type="GO" id="GO:0016887">
    <property type="term" value="F:ATP hydrolysis activity"/>
    <property type="evidence" value="ECO:0007669"/>
    <property type="project" value="InterPro"/>
</dbReference>
<dbReference type="PANTHER" id="PTHR43394">
    <property type="entry name" value="ATP-DEPENDENT PERMEASE MDL1, MITOCHONDRIAL"/>
    <property type="match status" value="1"/>
</dbReference>
<organism evidence="13 14">
    <name type="scientific">Sporomusa malonica</name>
    <dbReference type="NCBI Taxonomy" id="112901"/>
    <lineage>
        <taxon>Bacteria</taxon>
        <taxon>Bacillati</taxon>
        <taxon>Bacillota</taxon>
        <taxon>Negativicutes</taxon>
        <taxon>Selenomonadales</taxon>
        <taxon>Sporomusaceae</taxon>
        <taxon>Sporomusa</taxon>
    </lineage>
</organism>
<dbReference type="EMBL" id="FWXI01000015">
    <property type="protein sequence ID" value="SMC96130.1"/>
    <property type="molecule type" value="Genomic_DNA"/>
</dbReference>
<feature type="domain" description="ABC transmembrane type-1" evidence="12">
    <location>
        <begin position="58"/>
        <end position="343"/>
    </location>
</feature>
<dbReference type="SMART" id="SM00382">
    <property type="entry name" value="AAA"/>
    <property type="match status" value="1"/>
</dbReference>
<evidence type="ECO:0000256" key="10">
    <source>
        <dbReference type="SAM" id="Phobius"/>
    </source>
</evidence>
<feature type="transmembrane region" description="Helical" evidence="10">
    <location>
        <begin position="184"/>
        <end position="214"/>
    </location>
</feature>
<dbReference type="FunFam" id="1.20.1560.10:FF:000011">
    <property type="entry name" value="Multidrug ABC transporter ATP-binding protein"/>
    <property type="match status" value="1"/>
</dbReference>
<dbReference type="STRING" id="112901.SAMN04488500_11588"/>
<evidence type="ECO:0000256" key="1">
    <source>
        <dbReference type="ARBA" id="ARBA00004651"/>
    </source>
</evidence>
<feature type="transmembrane region" description="Helical" evidence="10">
    <location>
        <begin position="100"/>
        <end position="123"/>
    </location>
</feature>
<evidence type="ECO:0000256" key="4">
    <source>
        <dbReference type="ARBA" id="ARBA00022692"/>
    </source>
</evidence>
<dbReference type="InterPro" id="IPR036640">
    <property type="entry name" value="ABC1_TM_sf"/>
</dbReference>
<feature type="transmembrane region" description="Helical" evidence="10">
    <location>
        <begin position="57"/>
        <end position="88"/>
    </location>
</feature>
<dbReference type="Pfam" id="PF00664">
    <property type="entry name" value="ABC_membrane"/>
    <property type="match status" value="1"/>
</dbReference>
<evidence type="ECO:0000256" key="6">
    <source>
        <dbReference type="ARBA" id="ARBA00022840"/>
    </source>
</evidence>
<dbReference type="GO" id="GO:0005886">
    <property type="term" value="C:plasma membrane"/>
    <property type="evidence" value="ECO:0007669"/>
    <property type="project" value="UniProtKB-SubCell"/>
</dbReference>
<accession>A0A1W2DF22</accession>
<feature type="transmembrane region" description="Helical" evidence="10">
    <location>
        <begin position="294"/>
        <end position="323"/>
    </location>
</feature>
<dbReference type="PANTHER" id="PTHR43394:SF1">
    <property type="entry name" value="ATP-BINDING CASSETTE SUB-FAMILY B MEMBER 10, MITOCHONDRIAL"/>
    <property type="match status" value="1"/>
</dbReference>
<dbReference type="RefSeq" id="WP_084577035.1">
    <property type="nucleotide sequence ID" value="NZ_CP155572.1"/>
</dbReference>
<comment type="subcellular location">
    <subcellularLocation>
        <location evidence="1">Cell membrane</location>
        <topology evidence="1">Multi-pass membrane protein</topology>
    </subcellularLocation>
</comment>
<dbReference type="GO" id="GO:0005524">
    <property type="term" value="F:ATP binding"/>
    <property type="evidence" value="ECO:0007669"/>
    <property type="project" value="UniProtKB-KW"/>
</dbReference>
<dbReference type="Gene3D" id="3.40.50.300">
    <property type="entry name" value="P-loop containing nucleotide triphosphate hydrolases"/>
    <property type="match status" value="1"/>
</dbReference>
<dbReference type="InterPro" id="IPR039421">
    <property type="entry name" value="Type_1_exporter"/>
</dbReference>
<keyword evidence="4 10" id="KW-0812">Transmembrane</keyword>
<dbReference type="InterPro" id="IPR003439">
    <property type="entry name" value="ABC_transporter-like_ATP-bd"/>
</dbReference>
<evidence type="ECO:0000256" key="5">
    <source>
        <dbReference type="ARBA" id="ARBA00022741"/>
    </source>
</evidence>
<dbReference type="Proteomes" id="UP000192738">
    <property type="component" value="Unassembled WGS sequence"/>
</dbReference>
<dbReference type="InterPro" id="IPR027417">
    <property type="entry name" value="P-loop_NTPase"/>
</dbReference>
<name>A0A1W2DF22_9FIRM</name>
<protein>
    <submittedName>
        <fullName evidence="13">ATP-binding cassette, subfamily B</fullName>
    </submittedName>
</protein>
<keyword evidence="3" id="KW-1003">Cell membrane</keyword>
<evidence type="ECO:0000313" key="13">
    <source>
        <dbReference type="EMBL" id="SMC96130.1"/>
    </source>
</evidence>
<dbReference type="InterPro" id="IPR003593">
    <property type="entry name" value="AAA+_ATPase"/>
</dbReference>
<dbReference type="InterPro" id="IPR017871">
    <property type="entry name" value="ABC_transporter-like_CS"/>
</dbReference>